<evidence type="ECO:0000313" key="3">
    <source>
        <dbReference type="Proteomes" id="UP000824180"/>
    </source>
</evidence>
<dbReference type="Proteomes" id="UP000824180">
    <property type="component" value="Unassembled WGS sequence"/>
</dbReference>
<dbReference type="Pfam" id="PF13472">
    <property type="entry name" value="Lipase_GDSL_2"/>
    <property type="match status" value="1"/>
</dbReference>
<dbReference type="InterPro" id="IPR037461">
    <property type="entry name" value="CtCE2-like_dom"/>
</dbReference>
<reference evidence="2" key="1">
    <citation type="journal article" date="2021" name="PeerJ">
        <title>Extensive microbial diversity within the chicken gut microbiome revealed by metagenomics and culture.</title>
        <authorList>
            <person name="Gilroy R."/>
            <person name="Ravi A."/>
            <person name="Getino M."/>
            <person name="Pursley I."/>
            <person name="Horton D.L."/>
            <person name="Alikhan N.F."/>
            <person name="Baker D."/>
            <person name="Gharbi K."/>
            <person name="Hall N."/>
            <person name="Watson M."/>
            <person name="Adriaenssens E.M."/>
            <person name="Foster-Nyarko E."/>
            <person name="Jarju S."/>
            <person name="Secka A."/>
            <person name="Antonio M."/>
            <person name="Oren A."/>
            <person name="Chaudhuri R.R."/>
            <person name="La Ragione R."/>
            <person name="Hildebrand F."/>
            <person name="Pallen M.J."/>
        </authorList>
    </citation>
    <scope>NUCLEOTIDE SEQUENCE</scope>
    <source>
        <strain evidence="2">876</strain>
    </source>
</reference>
<dbReference type="PANTHER" id="PTHR37834">
    <property type="entry name" value="GDSL-LIKE LIPASE/ACYLHYDROLASE DOMAIN PROTEIN (AFU_ORTHOLOGUE AFUA_2G00620)"/>
    <property type="match status" value="1"/>
</dbReference>
<dbReference type="CDD" id="cd01831">
    <property type="entry name" value="Endoglucanase_E_like"/>
    <property type="match status" value="1"/>
</dbReference>
<dbReference type="PANTHER" id="PTHR37834:SF2">
    <property type="entry name" value="ESTERASE, SGNH HYDROLASE-TYPE"/>
    <property type="match status" value="1"/>
</dbReference>
<sequence length="317" mass="35593">MFHYSPDIIYKLVNPQGRWFIKEINHHSTLYTTNLGSRLRFSAVNVNKMAVHVLDNRNQLSPSQIYAWRIDNGNWHREQASSGVWYIEQLSGEHLIEIITAGNTDLDQVWTGDEGFAITGIDIDNGKLLAASKVPVIDFIGDSITAGCWVNGRHASYDYRPESNYVGTAVDLLHATDVRIAYSAGGVLRQATGGVPTADHFLDRLDATTSWQANRPDLVVINLGVNDRRFPLNQFANSYDHFLNLVIKKFPQSKILVMIPFSQTFAETIRKLAKKHQLPVIETNGWCTSYTDGLHPDQIGATESGQKLAQQLSNWLK</sequence>
<protein>
    <submittedName>
        <fullName evidence="2">SGNH/GDSL hydrolase family protein</fullName>
    </submittedName>
</protein>
<dbReference type="InterPro" id="IPR052762">
    <property type="entry name" value="PCW_deacetylase/CE"/>
</dbReference>
<dbReference type="SUPFAM" id="SSF52266">
    <property type="entry name" value="SGNH hydrolase"/>
    <property type="match status" value="1"/>
</dbReference>
<reference evidence="2" key="2">
    <citation type="submission" date="2021-04" db="EMBL/GenBank/DDBJ databases">
        <authorList>
            <person name="Gilroy R."/>
        </authorList>
    </citation>
    <scope>NUCLEOTIDE SEQUENCE</scope>
    <source>
        <strain evidence="2">876</strain>
    </source>
</reference>
<feature type="domain" description="SGNH hydrolase-type esterase" evidence="1">
    <location>
        <begin position="139"/>
        <end position="300"/>
    </location>
</feature>
<dbReference type="InterPro" id="IPR036514">
    <property type="entry name" value="SGNH_hydro_sf"/>
</dbReference>
<gene>
    <name evidence="2" type="ORF">H9843_03505</name>
</gene>
<dbReference type="InterPro" id="IPR013830">
    <property type="entry name" value="SGNH_hydro"/>
</dbReference>
<organism evidence="2 3">
    <name type="scientific">Candidatus Limosilactobacillus merdavium</name>
    <dbReference type="NCBI Taxonomy" id="2838651"/>
    <lineage>
        <taxon>Bacteria</taxon>
        <taxon>Bacillati</taxon>
        <taxon>Bacillota</taxon>
        <taxon>Bacilli</taxon>
        <taxon>Lactobacillales</taxon>
        <taxon>Lactobacillaceae</taxon>
        <taxon>Limosilactobacillus</taxon>
    </lineage>
</organism>
<proteinExistence type="predicted"/>
<dbReference type="Gene3D" id="3.40.50.1110">
    <property type="entry name" value="SGNH hydrolase"/>
    <property type="match status" value="1"/>
</dbReference>
<accession>A0A9E2KTR9</accession>
<evidence type="ECO:0000259" key="1">
    <source>
        <dbReference type="Pfam" id="PF13472"/>
    </source>
</evidence>
<keyword evidence="2" id="KW-0378">Hydrolase</keyword>
<comment type="caution">
    <text evidence="2">The sequence shown here is derived from an EMBL/GenBank/DDBJ whole genome shotgun (WGS) entry which is preliminary data.</text>
</comment>
<name>A0A9E2KTR9_9LACO</name>
<evidence type="ECO:0000313" key="2">
    <source>
        <dbReference type="EMBL" id="MBU3829946.1"/>
    </source>
</evidence>
<dbReference type="GO" id="GO:0052689">
    <property type="term" value="F:carboxylic ester hydrolase activity"/>
    <property type="evidence" value="ECO:0007669"/>
    <property type="project" value="InterPro"/>
</dbReference>
<dbReference type="EMBL" id="JAHLFK010000031">
    <property type="protein sequence ID" value="MBU3829946.1"/>
    <property type="molecule type" value="Genomic_DNA"/>
</dbReference>
<dbReference type="AlphaFoldDB" id="A0A9E2KTR9"/>